<reference evidence="1" key="1">
    <citation type="journal article" date="2020" name="Stud. Mycol.">
        <title>101 Dothideomycetes genomes: a test case for predicting lifestyles and emergence of pathogens.</title>
        <authorList>
            <person name="Haridas S."/>
            <person name="Albert R."/>
            <person name="Binder M."/>
            <person name="Bloem J."/>
            <person name="Labutti K."/>
            <person name="Salamov A."/>
            <person name="Andreopoulos B."/>
            <person name="Baker S."/>
            <person name="Barry K."/>
            <person name="Bills G."/>
            <person name="Bluhm B."/>
            <person name="Cannon C."/>
            <person name="Castanera R."/>
            <person name="Culley D."/>
            <person name="Daum C."/>
            <person name="Ezra D."/>
            <person name="Gonzalez J."/>
            <person name="Henrissat B."/>
            <person name="Kuo A."/>
            <person name="Liang C."/>
            <person name="Lipzen A."/>
            <person name="Lutzoni F."/>
            <person name="Magnuson J."/>
            <person name="Mondo S."/>
            <person name="Nolan M."/>
            <person name="Ohm R."/>
            <person name="Pangilinan J."/>
            <person name="Park H.-J."/>
            <person name="Ramirez L."/>
            <person name="Alfaro M."/>
            <person name="Sun H."/>
            <person name="Tritt A."/>
            <person name="Yoshinaga Y."/>
            <person name="Zwiers L.-H."/>
            <person name="Turgeon B."/>
            <person name="Goodwin S."/>
            <person name="Spatafora J."/>
            <person name="Crous P."/>
            <person name="Grigoriev I."/>
        </authorList>
    </citation>
    <scope>NUCLEOTIDE SEQUENCE</scope>
    <source>
        <strain evidence="1">CBS 107.79</strain>
    </source>
</reference>
<dbReference type="AlphaFoldDB" id="A0A6A5V680"/>
<protein>
    <submittedName>
        <fullName evidence="1">Uncharacterized protein</fullName>
    </submittedName>
</protein>
<keyword evidence="2" id="KW-1185">Reference proteome</keyword>
<evidence type="ECO:0000313" key="2">
    <source>
        <dbReference type="Proteomes" id="UP000800036"/>
    </source>
</evidence>
<evidence type="ECO:0000313" key="1">
    <source>
        <dbReference type="EMBL" id="KAF1968827.1"/>
    </source>
</evidence>
<proteinExistence type="predicted"/>
<gene>
    <name evidence="1" type="ORF">BU23DRAFT_601960</name>
</gene>
<name>A0A6A5V680_9PLEO</name>
<dbReference type="Proteomes" id="UP000800036">
    <property type="component" value="Unassembled WGS sequence"/>
</dbReference>
<sequence length="211" mass="23572">MPKDTKRQCRREQMYHAAARAALAKSQEEKLLALDQQIDLLNVGIKLQTGIRREQTETYNKQNKNLQKSIQTGKKANRWEDLGKSTLRKISDEEFASRQGLGSIDADRRAGCGKIKTEDDNADSVAIKEAQLESGDMEWENAMNFEDAQPGFRIKMEDGEAVMKEASNCDETESHHDTDSEYESDMVSQVVGPSGADGYLGCATDMAVKME</sequence>
<accession>A0A6A5V680</accession>
<dbReference type="EMBL" id="ML976716">
    <property type="protein sequence ID" value="KAF1968827.1"/>
    <property type="molecule type" value="Genomic_DNA"/>
</dbReference>
<organism evidence="1 2">
    <name type="scientific">Bimuria novae-zelandiae CBS 107.79</name>
    <dbReference type="NCBI Taxonomy" id="1447943"/>
    <lineage>
        <taxon>Eukaryota</taxon>
        <taxon>Fungi</taxon>
        <taxon>Dikarya</taxon>
        <taxon>Ascomycota</taxon>
        <taxon>Pezizomycotina</taxon>
        <taxon>Dothideomycetes</taxon>
        <taxon>Pleosporomycetidae</taxon>
        <taxon>Pleosporales</taxon>
        <taxon>Massarineae</taxon>
        <taxon>Didymosphaeriaceae</taxon>
        <taxon>Bimuria</taxon>
    </lineage>
</organism>